<sequence>MDTCLLPSFERFIKHLTTQSITLIRNFLRLSFSHLKWSFVFFCW</sequence>
<dbReference type="EMBL" id="GBRH01249308">
    <property type="protein sequence ID" value="JAD48587.1"/>
    <property type="molecule type" value="Transcribed_RNA"/>
</dbReference>
<accession>A0A0A9ANG1</accession>
<protein>
    <submittedName>
        <fullName evidence="1">Uncharacterized protein</fullName>
    </submittedName>
</protein>
<name>A0A0A9ANG1_ARUDO</name>
<reference evidence="1" key="2">
    <citation type="journal article" date="2015" name="Data Brief">
        <title>Shoot transcriptome of the giant reed, Arundo donax.</title>
        <authorList>
            <person name="Barrero R.A."/>
            <person name="Guerrero F.D."/>
            <person name="Moolhuijzen P."/>
            <person name="Goolsby J.A."/>
            <person name="Tidwell J."/>
            <person name="Bellgard S.E."/>
            <person name="Bellgard M.I."/>
        </authorList>
    </citation>
    <scope>NUCLEOTIDE SEQUENCE</scope>
    <source>
        <tissue evidence="1">Shoot tissue taken approximately 20 cm above the soil surface</tissue>
    </source>
</reference>
<organism evidence="1">
    <name type="scientific">Arundo donax</name>
    <name type="common">Giant reed</name>
    <name type="synonym">Donax arundinaceus</name>
    <dbReference type="NCBI Taxonomy" id="35708"/>
    <lineage>
        <taxon>Eukaryota</taxon>
        <taxon>Viridiplantae</taxon>
        <taxon>Streptophyta</taxon>
        <taxon>Embryophyta</taxon>
        <taxon>Tracheophyta</taxon>
        <taxon>Spermatophyta</taxon>
        <taxon>Magnoliopsida</taxon>
        <taxon>Liliopsida</taxon>
        <taxon>Poales</taxon>
        <taxon>Poaceae</taxon>
        <taxon>PACMAD clade</taxon>
        <taxon>Arundinoideae</taxon>
        <taxon>Arundineae</taxon>
        <taxon>Arundo</taxon>
    </lineage>
</organism>
<dbReference type="AlphaFoldDB" id="A0A0A9ANG1"/>
<proteinExistence type="predicted"/>
<evidence type="ECO:0000313" key="1">
    <source>
        <dbReference type="EMBL" id="JAD48587.1"/>
    </source>
</evidence>
<reference evidence="1" key="1">
    <citation type="submission" date="2014-09" db="EMBL/GenBank/DDBJ databases">
        <authorList>
            <person name="Magalhaes I.L.F."/>
            <person name="Oliveira U."/>
            <person name="Santos F.R."/>
            <person name="Vidigal T.H.D.A."/>
            <person name="Brescovit A.D."/>
            <person name="Santos A.J."/>
        </authorList>
    </citation>
    <scope>NUCLEOTIDE SEQUENCE</scope>
    <source>
        <tissue evidence="1">Shoot tissue taken approximately 20 cm above the soil surface</tissue>
    </source>
</reference>